<dbReference type="SUPFAM" id="SSF103481">
    <property type="entry name" value="Multidrug resistance efflux transporter EmrE"/>
    <property type="match status" value="1"/>
</dbReference>
<feature type="compositionally biased region" description="Low complexity" evidence="5">
    <location>
        <begin position="386"/>
        <end position="397"/>
    </location>
</feature>
<comment type="subcellular location">
    <subcellularLocation>
        <location evidence="1">Membrane</location>
        <topology evidence="1">Multi-pass membrane protein</topology>
    </subcellularLocation>
</comment>
<dbReference type="Pfam" id="PF05653">
    <property type="entry name" value="Mg_trans_NIPA"/>
    <property type="match status" value="2"/>
</dbReference>
<feature type="compositionally biased region" description="Polar residues" evidence="5">
    <location>
        <begin position="343"/>
        <end position="357"/>
    </location>
</feature>
<evidence type="ECO:0008006" key="8">
    <source>
        <dbReference type="Google" id="ProtNLM"/>
    </source>
</evidence>
<feature type="transmembrane region" description="Helical" evidence="6">
    <location>
        <begin position="89"/>
        <end position="109"/>
    </location>
</feature>
<feature type="region of interest" description="Disordered" evidence="5">
    <location>
        <begin position="333"/>
        <end position="483"/>
    </location>
</feature>
<feature type="transmembrane region" description="Helical" evidence="6">
    <location>
        <begin position="248"/>
        <end position="267"/>
    </location>
</feature>
<feature type="transmembrane region" description="Helical" evidence="6">
    <location>
        <begin position="63"/>
        <end position="83"/>
    </location>
</feature>
<evidence type="ECO:0000256" key="1">
    <source>
        <dbReference type="ARBA" id="ARBA00004141"/>
    </source>
</evidence>
<dbReference type="PANTHER" id="PTHR12570:SF65">
    <property type="entry name" value="MAGNESIUM TRANSPORTER NIPA9-RELATED"/>
    <property type="match status" value="1"/>
</dbReference>
<evidence type="ECO:0000256" key="4">
    <source>
        <dbReference type="ARBA" id="ARBA00023136"/>
    </source>
</evidence>
<feature type="compositionally biased region" description="Basic residues" evidence="5">
    <location>
        <begin position="559"/>
        <end position="569"/>
    </location>
</feature>
<feature type="compositionally biased region" description="Basic and acidic residues" evidence="5">
    <location>
        <begin position="438"/>
        <end position="456"/>
    </location>
</feature>
<feature type="region of interest" description="Disordered" evidence="5">
    <location>
        <begin position="538"/>
        <end position="590"/>
    </location>
</feature>
<sequence>MAADDCPDGDGEKFTASMVVGIVLSVVADAIISVSLNVTKYAHNINHDPATNKPKKPYIKLPLWWLGIILNAGGELGNLFAYGFAPASLVTPVGSVGVLCNAFLATCFLKEVLRRRDMAGMIAIIIGVVMIVLGVPALPDTMTVKTLQEEVLPSPRCWGYLSALCVCIFVLRILAPRYGDKHILVYLMLCSMISSITVIAARAFSSMLTSIFKGASDTEEVGDFASGEVSVTATANSDSVVDVVSAPLFWVCLVVIIITAIWSVKFLNNAMMLYGNTQVVPLYYCTFTLCSVVGAAIVYNEFRCITLKLGLVFGFGCVCAGTGVFLIASGKKPEQAESPKPDSGTSPYTTDNETPKSTRPLRKHWKDRKTISDEGFVARIDPPSPGSKSNCSCSSTPDDFTAGPQDSAASAATTTATTATAGLANATGHGDGSVDAVAKLRKERAERRKKREEEQKNASQAVNYSPGVTFTEPPADDGDSGIAVDVETPEAATDPHHADGAVTPPYIEEPTTLAELGAAVNEALLTALGFEPEVAIEAPAAAPAPPPRGRNTAAIERARKNRNERRMRANRPMTEVAMTGMPTEPGSAHV</sequence>
<evidence type="ECO:0000256" key="2">
    <source>
        <dbReference type="ARBA" id="ARBA00022692"/>
    </source>
</evidence>
<feature type="transmembrane region" description="Helical" evidence="6">
    <location>
        <begin position="18"/>
        <end position="42"/>
    </location>
</feature>
<dbReference type="GO" id="GO:0016020">
    <property type="term" value="C:membrane"/>
    <property type="evidence" value="ECO:0007669"/>
    <property type="project" value="UniProtKB-SubCell"/>
</dbReference>
<feature type="transmembrane region" description="Helical" evidence="6">
    <location>
        <begin position="305"/>
        <end position="328"/>
    </location>
</feature>
<feature type="transmembrane region" description="Helical" evidence="6">
    <location>
        <begin position="279"/>
        <end position="299"/>
    </location>
</feature>
<dbReference type="Gene3D" id="1.10.3730.20">
    <property type="match status" value="1"/>
</dbReference>
<evidence type="ECO:0000256" key="6">
    <source>
        <dbReference type="SAM" id="Phobius"/>
    </source>
</evidence>
<evidence type="ECO:0000256" key="5">
    <source>
        <dbReference type="SAM" id="MobiDB-lite"/>
    </source>
</evidence>
<dbReference type="EMBL" id="HBIZ01008300">
    <property type="protein sequence ID" value="CAE0752226.1"/>
    <property type="molecule type" value="Transcribed_RNA"/>
</dbReference>
<keyword evidence="2 6" id="KW-0812">Transmembrane</keyword>
<feature type="transmembrane region" description="Helical" evidence="6">
    <location>
        <begin position="184"/>
        <end position="204"/>
    </location>
</feature>
<evidence type="ECO:0000256" key="3">
    <source>
        <dbReference type="ARBA" id="ARBA00022989"/>
    </source>
</evidence>
<proteinExistence type="predicted"/>
<name>A0A7S4B3X7_CHRCT</name>
<dbReference type="AlphaFoldDB" id="A0A7S4B3X7"/>
<dbReference type="InterPro" id="IPR037185">
    <property type="entry name" value="EmrE-like"/>
</dbReference>
<dbReference type="InterPro" id="IPR008521">
    <property type="entry name" value="Mg_trans_NIPA"/>
</dbReference>
<keyword evidence="4 6" id="KW-0472">Membrane</keyword>
<protein>
    <recommendedName>
        <fullName evidence="8">Magnesium transporter</fullName>
    </recommendedName>
</protein>
<organism evidence="7">
    <name type="scientific">Chrysotila carterae</name>
    <name type="common">Marine alga</name>
    <name type="synonym">Syracosphaera carterae</name>
    <dbReference type="NCBI Taxonomy" id="13221"/>
    <lineage>
        <taxon>Eukaryota</taxon>
        <taxon>Haptista</taxon>
        <taxon>Haptophyta</taxon>
        <taxon>Prymnesiophyceae</taxon>
        <taxon>Isochrysidales</taxon>
        <taxon>Isochrysidaceae</taxon>
        <taxon>Chrysotila</taxon>
    </lineage>
</organism>
<dbReference type="GO" id="GO:0015095">
    <property type="term" value="F:magnesium ion transmembrane transporter activity"/>
    <property type="evidence" value="ECO:0007669"/>
    <property type="project" value="InterPro"/>
</dbReference>
<feature type="compositionally biased region" description="Low complexity" evidence="5">
    <location>
        <begin position="408"/>
        <end position="427"/>
    </location>
</feature>
<feature type="transmembrane region" description="Helical" evidence="6">
    <location>
        <begin position="158"/>
        <end position="175"/>
    </location>
</feature>
<evidence type="ECO:0000313" key="7">
    <source>
        <dbReference type="EMBL" id="CAE0752226.1"/>
    </source>
</evidence>
<dbReference type="PANTHER" id="PTHR12570">
    <property type="match status" value="1"/>
</dbReference>
<feature type="transmembrane region" description="Helical" evidence="6">
    <location>
        <begin position="121"/>
        <end position="138"/>
    </location>
</feature>
<keyword evidence="3 6" id="KW-1133">Transmembrane helix</keyword>
<feature type="compositionally biased region" description="Polar residues" evidence="5">
    <location>
        <begin position="457"/>
        <end position="468"/>
    </location>
</feature>
<dbReference type="CDD" id="cd22249">
    <property type="entry name" value="UDM1_RNF168_RNF169-like"/>
    <property type="match status" value="1"/>
</dbReference>
<accession>A0A7S4B3X7</accession>
<gene>
    <name evidence="7" type="ORF">PCAR00345_LOCUS4811</name>
</gene>
<reference evidence="7" key="1">
    <citation type="submission" date="2021-01" db="EMBL/GenBank/DDBJ databases">
        <authorList>
            <person name="Corre E."/>
            <person name="Pelletier E."/>
            <person name="Niang G."/>
            <person name="Scheremetjew M."/>
            <person name="Finn R."/>
            <person name="Kale V."/>
            <person name="Holt S."/>
            <person name="Cochrane G."/>
            <person name="Meng A."/>
            <person name="Brown T."/>
            <person name="Cohen L."/>
        </authorList>
    </citation>
    <scope>NUCLEOTIDE SEQUENCE</scope>
    <source>
        <strain evidence="7">CCMP645</strain>
    </source>
</reference>